<evidence type="ECO:0000256" key="2">
    <source>
        <dbReference type="ARBA" id="ARBA00023125"/>
    </source>
</evidence>
<proteinExistence type="predicted"/>
<reference evidence="8" key="1">
    <citation type="journal article" date="2005" name="Nature">
        <title>Sequencing of Aspergillus nidulans and comparative analysis with A. fumigatus and A. oryzae.</title>
        <authorList>
            <person name="Galagan J.E."/>
            <person name="Calvo S.E."/>
            <person name="Cuomo C."/>
            <person name="Ma L.J."/>
            <person name="Wortman J.R."/>
            <person name="Batzoglou S."/>
            <person name="Lee S.I."/>
            <person name="Basturkmen M."/>
            <person name="Spevak C.C."/>
            <person name="Clutterbuck J."/>
            <person name="Kapitonov V."/>
            <person name="Jurka J."/>
            <person name="Scazzocchio C."/>
            <person name="Farman M."/>
            <person name="Butler J."/>
            <person name="Purcell S."/>
            <person name="Harris S."/>
            <person name="Braus G.H."/>
            <person name="Draht O."/>
            <person name="Busch S."/>
            <person name="D'Enfert C."/>
            <person name="Bouchier C."/>
            <person name="Goldman G.H."/>
            <person name="Bell-Pedersen D."/>
            <person name="Griffiths-Jones S."/>
            <person name="Doonan J.H."/>
            <person name="Yu J."/>
            <person name="Vienken K."/>
            <person name="Pain A."/>
            <person name="Freitag M."/>
            <person name="Selker E.U."/>
            <person name="Archer D.B."/>
            <person name="Penalva M.A."/>
            <person name="Oakley B.R."/>
            <person name="Momany M."/>
            <person name="Tanaka T."/>
            <person name="Kumagai T."/>
            <person name="Asai K."/>
            <person name="Machida M."/>
            <person name="Nierman W.C."/>
            <person name="Denning D.W."/>
            <person name="Caddick M."/>
            <person name="Hynes M."/>
            <person name="Paoletti M."/>
            <person name="Fischer R."/>
            <person name="Miller B."/>
            <person name="Dyer P."/>
            <person name="Sachs M.S."/>
            <person name="Osmani S.A."/>
            <person name="Birren B.W."/>
        </authorList>
    </citation>
    <scope>NUCLEOTIDE SEQUENCE [LARGE SCALE GENOMIC DNA]</scope>
    <source>
        <strain evidence="8">FGSC A4 / ATCC 38163 / CBS 112.46 / NRRL 194 / M139</strain>
    </source>
</reference>
<dbReference type="VEuPathDB" id="FungiDB:AN11818"/>
<dbReference type="HOGENOM" id="CLU_006926_3_1_1"/>
<feature type="domain" description="Zn(2)-C6 fungal-type" evidence="6">
    <location>
        <begin position="16"/>
        <end position="45"/>
    </location>
</feature>
<accession>C8VQD3</accession>
<dbReference type="EMBL" id="BN001308">
    <property type="protein sequence ID" value="CBF87326.1"/>
    <property type="molecule type" value="Genomic_DNA"/>
</dbReference>
<dbReference type="GO" id="GO:0045944">
    <property type="term" value="P:positive regulation of transcription by RNA polymerase II"/>
    <property type="evidence" value="ECO:0000318"/>
    <property type="project" value="GO_Central"/>
</dbReference>
<keyword evidence="3" id="KW-0804">Transcription</keyword>
<dbReference type="KEGG" id="ani:ANIA_11818"/>
<reference evidence="8" key="2">
    <citation type="journal article" date="2009" name="Fungal Genet. Biol.">
        <title>The 2008 update of the Aspergillus nidulans genome annotation: a community effort.</title>
        <authorList>
            <person name="Wortman J.R."/>
            <person name="Gilsenan J.M."/>
            <person name="Joardar V."/>
            <person name="Deegan J."/>
            <person name="Clutterbuck J."/>
            <person name="Andersen M.R."/>
            <person name="Archer D."/>
            <person name="Bencina M."/>
            <person name="Braus G."/>
            <person name="Coutinho P."/>
            <person name="von Dohren H."/>
            <person name="Doonan J."/>
            <person name="Driessen A.J."/>
            <person name="Durek P."/>
            <person name="Espeso E."/>
            <person name="Fekete E."/>
            <person name="Flipphi M."/>
            <person name="Estrada C.G."/>
            <person name="Geysens S."/>
            <person name="Goldman G."/>
            <person name="de Groot P.W."/>
            <person name="Hansen K."/>
            <person name="Harris S.D."/>
            <person name="Heinekamp T."/>
            <person name="Helmstaedt K."/>
            <person name="Henrissat B."/>
            <person name="Hofmann G."/>
            <person name="Homan T."/>
            <person name="Horio T."/>
            <person name="Horiuchi H."/>
            <person name="James S."/>
            <person name="Jones M."/>
            <person name="Karaffa L."/>
            <person name="Karanyi Z."/>
            <person name="Kato M."/>
            <person name="Keller N."/>
            <person name="Kelly D.E."/>
            <person name="Kiel J.A."/>
            <person name="Kim J.M."/>
            <person name="van der Klei I.J."/>
            <person name="Klis F.M."/>
            <person name="Kovalchuk A."/>
            <person name="Krasevec N."/>
            <person name="Kubicek C.P."/>
            <person name="Liu B."/>
            <person name="Maccabe A."/>
            <person name="Meyer V."/>
            <person name="Mirabito P."/>
            <person name="Miskei M."/>
            <person name="Mos M."/>
            <person name="Mullins J."/>
            <person name="Nelson D.R."/>
            <person name="Nielsen J."/>
            <person name="Oakley B.R."/>
            <person name="Osmani S.A."/>
            <person name="Pakula T."/>
            <person name="Paszewski A."/>
            <person name="Paulsen I."/>
            <person name="Pilsyk S."/>
            <person name="Pocsi I."/>
            <person name="Punt P.J."/>
            <person name="Ram A.F."/>
            <person name="Ren Q."/>
            <person name="Robellet X."/>
            <person name="Robson G."/>
            <person name="Seiboth B."/>
            <person name="van Solingen P."/>
            <person name="Specht T."/>
            <person name="Sun J."/>
            <person name="Taheri-Talesh N."/>
            <person name="Takeshita N."/>
            <person name="Ussery D."/>
            <person name="vanKuyk P.A."/>
            <person name="Visser H."/>
            <person name="van de Vondervoort P.J."/>
            <person name="de Vries R.P."/>
            <person name="Walton J."/>
            <person name="Xiang X."/>
            <person name="Xiong Y."/>
            <person name="Zeng A.P."/>
            <person name="Brandt B.W."/>
            <person name="Cornell M.J."/>
            <person name="van den Hondel C.A."/>
            <person name="Visser J."/>
            <person name="Oliver S.G."/>
            <person name="Turner G."/>
        </authorList>
    </citation>
    <scope>GENOME REANNOTATION</scope>
    <source>
        <strain evidence="8">FGSC A4 / ATCC 38163 / CBS 112.46 / NRRL 194 / M139</strain>
    </source>
</reference>
<keyword evidence="1" id="KW-0805">Transcription regulation</keyword>
<dbReference type="PANTHER" id="PTHR46910:SF32">
    <property type="entry name" value="TRANSCRIPTION FACTOR DOMAIN-CONTAINING PROTEIN-RELATED"/>
    <property type="match status" value="1"/>
</dbReference>
<feature type="region of interest" description="Disordered" evidence="5">
    <location>
        <begin position="84"/>
        <end position="123"/>
    </location>
</feature>
<dbReference type="PANTHER" id="PTHR46910">
    <property type="entry name" value="TRANSCRIPTION FACTOR PDR1"/>
    <property type="match status" value="1"/>
</dbReference>
<evidence type="ECO:0000256" key="4">
    <source>
        <dbReference type="ARBA" id="ARBA00023242"/>
    </source>
</evidence>
<evidence type="ECO:0000256" key="5">
    <source>
        <dbReference type="SAM" id="MobiDB-lite"/>
    </source>
</evidence>
<dbReference type="InterPro" id="IPR050987">
    <property type="entry name" value="AtrR-like"/>
</dbReference>
<dbReference type="AlphaFoldDB" id="C8VQD3"/>
<sequence>MGSASTNPEKRRVVNACSRCRQHKIKCTGDCPCSNCRQRKVRCKFEGEETKVHITKKHFSSLKRRTLELEEENRALQQQLAALTTTSTPVAKRSTPSAASSGAGLAYNNESHGNVEDDNSSTMVNPLSCGPPKYITDSAGRPRHTSNWSLTIRLLHLTHQALYKCPFPSAAHHVDTMTYSLQWNGLRSAIVANIRGLPSLDHALFLINATKFRTGQMFHLFDEDRFMSQLHQFYEAPDRNLYTENVWFIHFLAIMALGKAFIGEKSCGTTPPGAEYFTRAFMMLPDYCFLWKDPCAAAEVLCSMALSPTKKTSDDARMSGGRFTFLNVRWTVYVLERQMAVLMGVPSAINDSDITASLPIDPDSTVRTMNMAIHVKLSRAFSQVVNASASKTGRCGIGASRVLSCARSGVAEWHITGVRLLEPAIPSGDFRLYPPLF</sequence>
<dbReference type="GO" id="GO:0043565">
    <property type="term" value="F:sequence-specific DNA binding"/>
    <property type="evidence" value="ECO:0000318"/>
    <property type="project" value="GO_Central"/>
</dbReference>
<evidence type="ECO:0000256" key="3">
    <source>
        <dbReference type="ARBA" id="ARBA00023163"/>
    </source>
</evidence>
<dbReference type="GO" id="GO:0008270">
    <property type="term" value="F:zinc ion binding"/>
    <property type="evidence" value="ECO:0007669"/>
    <property type="project" value="InterPro"/>
</dbReference>
<evidence type="ECO:0000259" key="6">
    <source>
        <dbReference type="PROSITE" id="PS50048"/>
    </source>
</evidence>
<keyword evidence="2" id="KW-0238">DNA-binding</keyword>
<dbReference type="OrthoDB" id="3548654at2759"/>
<dbReference type="RefSeq" id="XP_682552.2">
    <property type="nucleotide sequence ID" value="XM_677460.2"/>
</dbReference>
<protein>
    <submittedName>
        <fullName evidence="7">Zn(II)2Cys6 transcription factor (Eurofung)</fullName>
    </submittedName>
</protein>
<dbReference type="SMART" id="SM00066">
    <property type="entry name" value="GAL4"/>
    <property type="match status" value="1"/>
</dbReference>
<dbReference type="GO" id="GO:0000981">
    <property type="term" value="F:DNA-binding transcription factor activity, RNA polymerase II-specific"/>
    <property type="evidence" value="ECO:0000318"/>
    <property type="project" value="GO_Central"/>
</dbReference>
<keyword evidence="8" id="KW-1185">Reference proteome</keyword>
<dbReference type="eggNOG" id="ENOG502QTA0">
    <property type="taxonomic scope" value="Eukaryota"/>
</dbReference>
<dbReference type="CDD" id="cd12148">
    <property type="entry name" value="fungal_TF_MHR"/>
    <property type="match status" value="1"/>
</dbReference>
<dbReference type="InterPro" id="IPR036864">
    <property type="entry name" value="Zn2-C6_fun-type_DNA-bd_sf"/>
</dbReference>
<evidence type="ECO:0000256" key="1">
    <source>
        <dbReference type="ARBA" id="ARBA00023015"/>
    </source>
</evidence>
<evidence type="ECO:0000313" key="7">
    <source>
        <dbReference type="EMBL" id="CBF87326.1"/>
    </source>
</evidence>
<gene>
    <name evidence="7" type="ORF">ANIA_11818</name>
</gene>
<dbReference type="CDD" id="cd00067">
    <property type="entry name" value="GAL4"/>
    <property type="match status" value="1"/>
</dbReference>
<dbReference type="InterPro" id="IPR001138">
    <property type="entry name" value="Zn2Cys6_DnaBD"/>
</dbReference>
<dbReference type="Proteomes" id="UP000000560">
    <property type="component" value="Chromosome VIII"/>
</dbReference>
<dbReference type="OMA" id="RSCHFPV"/>
<dbReference type="CDD" id="cd14686">
    <property type="entry name" value="bZIP"/>
    <property type="match status" value="1"/>
</dbReference>
<name>C8VQD3_EMENI</name>
<dbReference type="SUPFAM" id="SSF57701">
    <property type="entry name" value="Zn2/Cys6 DNA-binding domain"/>
    <property type="match status" value="1"/>
</dbReference>
<dbReference type="GeneID" id="2867894"/>
<dbReference type="Gene3D" id="4.10.240.10">
    <property type="entry name" value="Zn(2)-C6 fungal-type DNA-binding domain"/>
    <property type="match status" value="1"/>
</dbReference>
<dbReference type="PROSITE" id="PS50048">
    <property type="entry name" value="ZN2_CY6_FUNGAL_2"/>
    <property type="match status" value="1"/>
</dbReference>
<dbReference type="InParanoid" id="C8VQD3"/>
<dbReference type="GO" id="GO:0005634">
    <property type="term" value="C:nucleus"/>
    <property type="evidence" value="ECO:0000318"/>
    <property type="project" value="GO_Central"/>
</dbReference>
<dbReference type="PROSITE" id="PS00463">
    <property type="entry name" value="ZN2_CY6_FUNGAL_1"/>
    <property type="match status" value="1"/>
</dbReference>
<organism evidence="7 8">
    <name type="scientific">Emericella nidulans (strain FGSC A4 / ATCC 38163 / CBS 112.46 / NRRL 194 / M139)</name>
    <name type="common">Aspergillus nidulans</name>
    <dbReference type="NCBI Taxonomy" id="227321"/>
    <lineage>
        <taxon>Eukaryota</taxon>
        <taxon>Fungi</taxon>
        <taxon>Dikarya</taxon>
        <taxon>Ascomycota</taxon>
        <taxon>Pezizomycotina</taxon>
        <taxon>Eurotiomycetes</taxon>
        <taxon>Eurotiomycetidae</taxon>
        <taxon>Eurotiales</taxon>
        <taxon>Aspergillaceae</taxon>
        <taxon>Aspergillus</taxon>
        <taxon>Aspergillus subgen. Nidulantes</taxon>
    </lineage>
</organism>
<keyword evidence="4" id="KW-0539">Nucleus</keyword>
<evidence type="ECO:0000313" key="8">
    <source>
        <dbReference type="Proteomes" id="UP000000560"/>
    </source>
</evidence>
<dbReference type="Pfam" id="PF00172">
    <property type="entry name" value="Zn_clus"/>
    <property type="match status" value="1"/>
</dbReference>